<dbReference type="EMBL" id="PIPT01000010">
    <property type="protein sequence ID" value="RUO46118.1"/>
    <property type="molecule type" value="Genomic_DNA"/>
</dbReference>
<dbReference type="InterPro" id="IPR010890">
    <property type="entry name" value="PriC"/>
</dbReference>
<protein>
    <submittedName>
        <fullName evidence="1">Uncharacterized protein</fullName>
    </submittedName>
</protein>
<dbReference type="Proteomes" id="UP000286678">
    <property type="component" value="Unassembled WGS sequence"/>
</dbReference>
<dbReference type="RefSeq" id="WP_126834696.1">
    <property type="nucleotide sequence ID" value="NZ_PIPT01000010.1"/>
</dbReference>
<evidence type="ECO:0000313" key="1">
    <source>
        <dbReference type="EMBL" id="RUO46118.1"/>
    </source>
</evidence>
<keyword evidence="2" id="KW-1185">Reference proteome</keyword>
<reference evidence="2" key="1">
    <citation type="journal article" date="2018" name="Front. Microbiol.">
        <title>Genome-Based Analysis Reveals the Taxonomy and Diversity of the Family Idiomarinaceae.</title>
        <authorList>
            <person name="Liu Y."/>
            <person name="Lai Q."/>
            <person name="Shao Z."/>
        </authorList>
    </citation>
    <scope>NUCLEOTIDE SEQUENCE [LARGE SCALE GENOMIC DNA]</scope>
    <source>
        <strain evidence="2">SW15</strain>
    </source>
</reference>
<organism evidence="1 2">
    <name type="scientific">Pseudidiomarina aquimaris</name>
    <dbReference type="NCBI Taxonomy" id="641841"/>
    <lineage>
        <taxon>Bacteria</taxon>
        <taxon>Pseudomonadati</taxon>
        <taxon>Pseudomonadota</taxon>
        <taxon>Gammaproteobacteria</taxon>
        <taxon>Alteromonadales</taxon>
        <taxon>Idiomarinaceae</taxon>
        <taxon>Pseudidiomarina</taxon>
    </lineage>
</organism>
<gene>
    <name evidence="1" type="ORF">CWE21_12080</name>
</gene>
<comment type="caution">
    <text evidence="1">The sequence shown here is derived from an EMBL/GenBank/DDBJ whole genome shotgun (WGS) entry which is preliminary data.</text>
</comment>
<name>A0A432XBI7_9GAMM</name>
<dbReference type="Gene3D" id="1.20.1270.340">
    <property type="match status" value="1"/>
</dbReference>
<dbReference type="InterPro" id="IPR038338">
    <property type="entry name" value="PriC_sf"/>
</dbReference>
<evidence type="ECO:0000313" key="2">
    <source>
        <dbReference type="Proteomes" id="UP000286678"/>
    </source>
</evidence>
<dbReference type="OrthoDB" id="6240036at2"/>
<dbReference type="AlphaFoldDB" id="A0A432XBI7"/>
<proteinExistence type="predicted"/>
<sequence length="95" mass="11433">MAKEPTVFQKLEQQIEQLRQQIERLNVSEEQFQDWFDGQLFKTTHSAPEQYCDELAYNLRQLERGQGNAQQEWLALRIEQQMLALSRAVTFFQRR</sequence>
<dbReference type="Pfam" id="PF07445">
    <property type="entry name" value="PriC"/>
    <property type="match status" value="1"/>
</dbReference>
<accession>A0A432XBI7</accession>